<gene>
    <name evidence="2" type="ORF">K505DRAFT_388103</name>
</gene>
<dbReference type="Proteomes" id="UP000799757">
    <property type="component" value="Unassembled WGS sequence"/>
</dbReference>
<evidence type="ECO:0000313" key="2">
    <source>
        <dbReference type="EMBL" id="KAF2799571.1"/>
    </source>
</evidence>
<feature type="compositionally biased region" description="Basic residues" evidence="1">
    <location>
        <begin position="36"/>
        <end position="48"/>
    </location>
</feature>
<reference evidence="2" key="1">
    <citation type="journal article" date="2020" name="Stud. Mycol.">
        <title>101 Dothideomycetes genomes: a test case for predicting lifestyles and emergence of pathogens.</title>
        <authorList>
            <person name="Haridas S."/>
            <person name="Albert R."/>
            <person name="Binder M."/>
            <person name="Bloem J."/>
            <person name="Labutti K."/>
            <person name="Salamov A."/>
            <person name="Andreopoulos B."/>
            <person name="Baker S."/>
            <person name="Barry K."/>
            <person name="Bills G."/>
            <person name="Bluhm B."/>
            <person name="Cannon C."/>
            <person name="Castanera R."/>
            <person name="Culley D."/>
            <person name="Daum C."/>
            <person name="Ezra D."/>
            <person name="Gonzalez J."/>
            <person name="Henrissat B."/>
            <person name="Kuo A."/>
            <person name="Liang C."/>
            <person name="Lipzen A."/>
            <person name="Lutzoni F."/>
            <person name="Magnuson J."/>
            <person name="Mondo S."/>
            <person name="Nolan M."/>
            <person name="Ohm R."/>
            <person name="Pangilinan J."/>
            <person name="Park H.-J."/>
            <person name="Ramirez L."/>
            <person name="Alfaro M."/>
            <person name="Sun H."/>
            <person name="Tritt A."/>
            <person name="Yoshinaga Y."/>
            <person name="Zwiers L.-H."/>
            <person name="Turgeon B."/>
            <person name="Goodwin S."/>
            <person name="Spatafora J."/>
            <person name="Crous P."/>
            <person name="Grigoriev I."/>
        </authorList>
    </citation>
    <scope>NUCLEOTIDE SEQUENCE</scope>
    <source>
        <strain evidence="2">CBS 109.77</strain>
    </source>
</reference>
<accession>A0A6A6XSL0</accession>
<protein>
    <submittedName>
        <fullName evidence="2">Uncharacterized protein</fullName>
    </submittedName>
</protein>
<name>A0A6A6XSL0_9PLEO</name>
<dbReference type="AlphaFoldDB" id="A0A6A6XSL0"/>
<evidence type="ECO:0000313" key="3">
    <source>
        <dbReference type="Proteomes" id="UP000799757"/>
    </source>
</evidence>
<evidence type="ECO:0000256" key="1">
    <source>
        <dbReference type="SAM" id="MobiDB-lite"/>
    </source>
</evidence>
<keyword evidence="3" id="KW-1185">Reference proteome</keyword>
<organism evidence="2 3">
    <name type="scientific">Melanomma pulvis-pyrius CBS 109.77</name>
    <dbReference type="NCBI Taxonomy" id="1314802"/>
    <lineage>
        <taxon>Eukaryota</taxon>
        <taxon>Fungi</taxon>
        <taxon>Dikarya</taxon>
        <taxon>Ascomycota</taxon>
        <taxon>Pezizomycotina</taxon>
        <taxon>Dothideomycetes</taxon>
        <taxon>Pleosporomycetidae</taxon>
        <taxon>Pleosporales</taxon>
        <taxon>Melanommataceae</taxon>
        <taxon>Melanomma</taxon>
    </lineage>
</organism>
<dbReference type="EMBL" id="MU001762">
    <property type="protein sequence ID" value="KAF2799571.1"/>
    <property type="molecule type" value="Genomic_DNA"/>
</dbReference>
<feature type="region of interest" description="Disordered" evidence="1">
    <location>
        <begin position="36"/>
        <end position="84"/>
    </location>
</feature>
<proteinExistence type="predicted"/>
<sequence length="237" mass="25569">MLIGRITREFLPGARRAKSETAERRAVERIRVERHSKRRMVRKSRKRWTGFQGPSGGGQPGRAYQGSTAMTRSGRDRNANNGLQTTDWDERIGAAVSNSEVSLTRVVGRRMKQSFTGHAGARQGILFINVSVLLGSGGWLGAAWVGQLVWVEIKELLSSSSAVAQEAAGGTPKRHGIHPSVAAAGRGHAETGASDAWRKLVTAPEQIRSQRAGIPCSHGPVALLSPSCRPHRTAVEL</sequence>